<feature type="compositionally biased region" description="Polar residues" evidence="13">
    <location>
        <begin position="855"/>
        <end position="869"/>
    </location>
</feature>
<evidence type="ECO:0000256" key="5">
    <source>
        <dbReference type="ARBA" id="ARBA00022692"/>
    </source>
</evidence>
<dbReference type="EnsemblMetazoa" id="XM_038197100.1">
    <property type="protein sequence ID" value="XP_038053028.1"/>
    <property type="gene ID" value="LOC119725618"/>
</dbReference>
<dbReference type="Gene3D" id="3.30.70.3490">
    <property type="match status" value="1"/>
</dbReference>
<keyword evidence="8 12" id="KW-0445">Lipid transport</keyword>
<evidence type="ECO:0000256" key="6">
    <source>
        <dbReference type="ARBA" id="ARBA00022824"/>
    </source>
</evidence>
<keyword evidence="4" id="KW-0597">Phosphoprotein</keyword>
<dbReference type="Pfam" id="PF00169">
    <property type="entry name" value="PH"/>
    <property type="match status" value="1"/>
</dbReference>
<evidence type="ECO:0000256" key="4">
    <source>
        <dbReference type="ARBA" id="ARBA00022553"/>
    </source>
</evidence>
<evidence type="ECO:0000256" key="7">
    <source>
        <dbReference type="ARBA" id="ARBA00022989"/>
    </source>
</evidence>
<dbReference type="CDD" id="cd13286">
    <property type="entry name" value="PH_OPR5_ORP8"/>
    <property type="match status" value="1"/>
</dbReference>
<keyword evidence="9" id="KW-0446">Lipid-binding</keyword>
<dbReference type="InterPro" id="IPR000648">
    <property type="entry name" value="Oxysterol-bd"/>
</dbReference>
<dbReference type="FunFam" id="1.10.287.2720:FF:000002">
    <property type="entry name" value="Oxysterol-binding protein"/>
    <property type="match status" value="1"/>
</dbReference>
<feature type="region of interest" description="Disordered" evidence="13">
    <location>
        <begin position="1"/>
        <end position="86"/>
    </location>
</feature>
<evidence type="ECO:0000313" key="17">
    <source>
        <dbReference type="Proteomes" id="UP000887568"/>
    </source>
</evidence>
<evidence type="ECO:0000256" key="2">
    <source>
        <dbReference type="ARBA" id="ARBA00008842"/>
    </source>
</evidence>
<evidence type="ECO:0000256" key="13">
    <source>
        <dbReference type="SAM" id="MobiDB-lite"/>
    </source>
</evidence>
<keyword evidence="3 12" id="KW-0813">Transport</keyword>
<dbReference type="RefSeq" id="XP_038053028.1">
    <property type="nucleotide sequence ID" value="XM_038197100.1"/>
</dbReference>
<feature type="compositionally biased region" description="Basic residues" evidence="13">
    <location>
        <begin position="834"/>
        <end position="849"/>
    </location>
</feature>
<dbReference type="SUPFAM" id="SSF144000">
    <property type="entry name" value="Oxysterol-binding protein-like"/>
    <property type="match status" value="1"/>
</dbReference>
<dbReference type="Gene3D" id="1.10.287.2720">
    <property type="match status" value="1"/>
</dbReference>
<keyword evidence="17" id="KW-1185">Reference proteome</keyword>
<dbReference type="SMART" id="SM00233">
    <property type="entry name" value="PH"/>
    <property type="match status" value="1"/>
</dbReference>
<organism evidence="16 17">
    <name type="scientific">Patiria miniata</name>
    <name type="common">Bat star</name>
    <name type="synonym">Asterina miniata</name>
    <dbReference type="NCBI Taxonomy" id="46514"/>
    <lineage>
        <taxon>Eukaryota</taxon>
        <taxon>Metazoa</taxon>
        <taxon>Echinodermata</taxon>
        <taxon>Eleutherozoa</taxon>
        <taxon>Asterozoa</taxon>
        <taxon>Asteroidea</taxon>
        <taxon>Valvatacea</taxon>
        <taxon>Valvatida</taxon>
        <taxon>Asterinidae</taxon>
        <taxon>Patiria</taxon>
    </lineage>
</organism>
<evidence type="ECO:0000256" key="10">
    <source>
        <dbReference type="ARBA" id="ARBA00023136"/>
    </source>
</evidence>
<dbReference type="PANTHER" id="PTHR10972">
    <property type="entry name" value="OXYSTEROL-BINDING PROTEIN-RELATED"/>
    <property type="match status" value="1"/>
</dbReference>
<evidence type="ECO:0000256" key="12">
    <source>
        <dbReference type="RuleBase" id="RU003845"/>
    </source>
</evidence>
<evidence type="ECO:0000256" key="9">
    <source>
        <dbReference type="ARBA" id="ARBA00023121"/>
    </source>
</evidence>
<dbReference type="GO" id="GO:0032541">
    <property type="term" value="C:cortical endoplasmic reticulum"/>
    <property type="evidence" value="ECO:0007669"/>
    <property type="project" value="TreeGrafter"/>
</dbReference>
<dbReference type="PANTHER" id="PTHR10972:SF102">
    <property type="entry name" value="OXYSTEROL-BINDING PROTEIN"/>
    <property type="match status" value="1"/>
</dbReference>
<evidence type="ECO:0000256" key="8">
    <source>
        <dbReference type="ARBA" id="ARBA00023055"/>
    </source>
</evidence>
<evidence type="ECO:0000256" key="3">
    <source>
        <dbReference type="ARBA" id="ARBA00022448"/>
    </source>
</evidence>
<keyword evidence="7 14" id="KW-1133">Transmembrane helix</keyword>
<dbReference type="SUPFAM" id="SSF50729">
    <property type="entry name" value="PH domain-like"/>
    <property type="match status" value="1"/>
</dbReference>
<proteinExistence type="inferred from homology"/>
<evidence type="ECO:0000256" key="14">
    <source>
        <dbReference type="SAM" id="Phobius"/>
    </source>
</evidence>
<feature type="compositionally biased region" description="Basic and acidic residues" evidence="13">
    <location>
        <begin position="138"/>
        <end position="150"/>
    </location>
</feature>
<feature type="compositionally biased region" description="Low complexity" evidence="13">
    <location>
        <begin position="26"/>
        <end position="50"/>
    </location>
</feature>
<accession>A0A913ZMJ3</accession>
<reference evidence="16" key="1">
    <citation type="submission" date="2022-11" db="UniProtKB">
        <authorList>
            <consortium name="EnsemblMetazoa"/>
        </authorList>
    </citation>
    <scope>IDENTIFICATION</scope>
</reference>
<keyword evidence="6" id="KW-0256">Endoplasmic reticulum</keyword>
<evidence type="ECO:0000256" key="1">
    <source>
        <dbReference type="ARBA" id="ARBA00004389"/>
    </source>
</evidence>
<dbReference type="GO" id="GO:0005789">
    <property type="term" value="C:endoplasmic reticulum membrane"/>
    <property type="evidence" value="ECO:0007669"/>
    <property type="project" value="UniProtKB-SubCell"/>
</dbReference>
<dbReference type="GO" id="GO:0005829">
    <property type="term" value="C:cytosol"/>
    <property type="evidence" value="ECO:0007669"/>
    <property type="project" value="TreeGrafter"/>
</dbReference>
<feature type="region of interest" description="Disordered" evidence="13">
    <location>
        <begin position="375"/>
        <end position="419"/>
    </location>
</feature>
<dbReference type="FunFam" id="2.30.29.30:FF:000030">
    <property type="entry name" value="Oxysterol-binding protein"/>
    <property type="match status" value="1"/>
</dbReference>
<dbReference type="Proteomes" id="UP000887568">
    <property type="component" value="Unplaced"/>
</dbReference>
<sequence>MAAEDPTDLPHKLHSLSPKWGRRLRSASSPAAPQQTSSARAAADAIWPADIKPRSFLPINRSPILSRKSRSASSPPMPPVLEPLTVLLDAPEHPSLSASTKSMNLAPIQESADKEVTEMQYSNDSSPNYSPVPGQGTDQDHGEIFDKDSLRPSSKFQAPRSRSEGKLNTTGDGYGSSGTTPSKLSKRESLKAQKKNYRREKKRVTKELLSALKDPSIIVMADHLKVRGSLKGWTKLWCVLKPGLLIIYKSPKHGQWVGTILLNNCELIERPSRKDGFCFKIYHPLDQSIWATRGPKGETMGSITQPLPSQYLIFRAPSEAAGKCWMDALELALRCSSLLMRSMRDGTTLDPAVISQSFSTEKGLNESEIENTHFRHEGLDDESPDNESDKDQDSKSESDISEPEDISSVNGPTPTQDETTYVTNKVEELGLECSQTETLEEENKGLIWTLVKQVRPGMDLSKVVLPTFILEPRSFLDKLSDFYYHADLLSQAVFEEDPFSRMKQTARWYLSGFYKKPKGLKKPYNPIIGETFRCLWTHPKTKSHTFYIAEQVSHHPPVTAFYMTNRKDGFCISGSILAKSKFYGNSVTAAMDGLATLSFLARGEDYHITMPYANCKGILYGTLTMEYGGRVYIECDKTGYKTELEFKLKPFLGGSDSSNQLVGKIKFGKETLATLEGHWDDKVYIKDKRTGNVELFWVVSPEVKAARLLRSTVAVEEQADFESEKLWSRVTDALARSDIQEATNEKFVLEDEQRKGHKERKMKMIAWEPRLFERDEITRDWVYKHMDNRPWDPLNDIEQFEHNGIIQTRTRHKTSILRTTSIISLPHKNGPHEKRLKRNASLQHKKKKTPGPSLPRTTSGSGDSECSTPQEKDSEEELSEAELTAETMEATSTSLQSTVIMERTIQPMLEGQKRIEDQLKAVNSRLAVMIRQTRRDEGESAPISRELIMIAVVLLIGQLIVGFLFRS</sequence>
<dbReference type="GeneID" id="119725618"/>
<keyword evidence="5 14" id="KW-0812">Transmembrane</keyword>
<dbReference type="InterPro" id="IPR011993">
    <property type="entry name" value="PH-like_dom_sf"/>
</dbReference>
<dbReference type="Gene3D" id="2.40.160.120">
    <property type="match status" value="1"/>
</dbReference>
<dbReference type="GO" id="GO:0015485">
    <property type="term" value="F:cholesterol binding"/>
    <property type="evidence" value="ECO:0007669"/>
    <property type="project" value="TreeGrafter"/>
</dbReference>
<protein>
    <recommendedName>
        <fullName evidence="12">Oxysterol-binding protein</fullName>
    </recommendedName>
</protein>
<feature type="domain" description="PH" evidence="15">
    <location>
        <begin position="217"/>
        <end position="334"/>
    </location>
</feature>
<feature type="compositionally biased region" description="Basic and acidic residues" evidence="13">
    <location>
        <begin position="387"/>
        <end position="398"/>
    </location>
</feature>
<feature type="region of interest" description="Disordered" evidence="13">
    <location>
        <begin position="113"/>
        <end position="201"/>
    </location>
</feature>
<name>A0A913ZMJ3_PATMI</name>
<comment type="similarity">
    <text evidence="2 11">Belongs to the OSBP family.</text>
</comment>
<dbReference type="OMA" id="ESDRCWM"/>
<feature type="region of interest" description="Disordered" evidence="13">
    <location>
        <begin position="820"/>
        <end position="879"/>
    </location>
</feature>
<keyword evidence="10 14" id="KW-0472">Membrane</keyword>
<dbReference type="AlphaFoldDB" id="A0A913ZMJ3"/>
<dbReference type="PROSITE" id="PS50003">
    <property type="entry name" value="PH_DOMAIN"/>
    <property type="match status" value="1"/>
</dbReference>
<dbReference type="PROSITE" id="PS01013">
    <property type="entry name" value="OSBP"/>
    <property type="match status" value="1"/>
</dbReference>
<dbReference type="GO" id="GO:0006869">
    <property type="term" value="P:lipid transport"/>
    <property type="evidence" value="ECO:0007669"/>
    <property type="project" value="UniProtKB-KW"/>
</dbReference>
<evidence type="ECO:0000259" key="15">
    <source>
        <dbReference type="PROSITE" id="PS50003"/>
    </source>
</evidence>
<dbReference type="OrthoDB" id="10053431at2759"/>
<feature type="transmembrane region" description="Helical" evidence="14">
    <location>
        <begin position="947"/>
        <end position="965"/>
    </location>
</feature>
<dbReference type="InterPro" id="IPR001849">
    <property type="entry name" value="PH_domain"/>
</dbReference>
<comment type="subcellular location">
    <subcellularLocation>
        <location evidence="1">Endoplasmic reticulum membrane</location>
        <topology evidence="1">Single-pass membrane protein</topology>
    </subcellularLocation>
</comment>
<dbReference type="Gene3D" id="2.30.29.30">
    <property type="entry name" value="Pleckstrin-homology domain (PH domain)/Phosphotyrosine-binding domain (PTB)"/>
    <property type="match status" value="1"/>
</dbReference>
<dbReference type="InterPro" id="IPR018494">
    <property type="entry name" value="Oxysterol-bd_CS"/>
</dbReference>
<feature type="compositionally biased region" description="Basic residues" evidence="13">
    <location>
        <begin position="192"/>
        <end position="201"/>
    </location>
</feature>
<evidence type="ECO:0000313" key="16">
    <source>
        <dbReference type="EnsemblMetazoa" id="XP_038053028.1"/>
    </source>
</evidence>
<dbReference type="FunFam" id="2.40.160.120:FF:000020">
    <property type="entry name" value="Oxysterol-binding protein"/>
    <property type="match status" value="1"/>
</dbReference>
<dbReference type="Pfam" id="PF01237">
    <property type="entry name" value="Oxysterol_BP"/>
    <property type="match status" value="1"/>
</dbReference>
<evidence type="ECO:0000256" key="11">
    <source>
        <dbReference type="RuleBase" id="RU003844"/>
    </source>
</evidence>
<feature type="compositionally biased region" description="Polar residues" evidence="13">
    <location>
        <begin position="409"/>
        <end position="419"/>
    </location>
</feature>
<dbReference type="InterPro" id="IPR037239">
    <property type="entry name" value="OSBP_sf"/>
</dbReference>
<feature type="compositionally biased region" description="Polar residues" evidence="13">
    <location>
        <begin position="119"/>
        <end position="129"/>
    </location>
</feature>